<gene>
    <name evidence="5" type="ORF">POL25_14970</name>
</gene>
<evidence type="ECO:0000256" key="3">
    <source>
        <dbReference type="ARBA" id="ARBA00023239"/>
    </source>
</evidence>
<dbReference type="Pfam" id="PF00291">
    <property type="entry name" value="PALP"/>
    <property type="match status" value="1"/>
</dbReference>
<name>A0ABT5DX60_9BACT</name>
<evidence type="ECO:0000256" key="1">
    <source>
        <dbReference type="ARBA" id="ARBA00001933"/>
    </source>
</evidence>
<evidence type="ECO:0000313" key="6">
    <source>
        <dbReference type="Proteomes" id="UP001221686"/>
    </source>
</evidence>
<keyword evidence="3" id="KW-0456">Lyase</keyword>
<keyword evidence="2" id="KW-0663">Pyridoxal phosphate</keyword>
<evidence type="ECO:0000256" key="2">
    <source>
        <dbReference type="ARBA" id="ARBA00022898"/>
    </source>
</evidence>
<accession>A0ABT5DX60</accession>
<feature type="domain" description="Tryptophan synthase beta chain-like PALP" evidence="4">
    <location>
        <begin position="17"/>
        <end position="302"/>
    </location>
</feature>
<keyword evidence="6" id="KW-1185">Reference proteome</keyword>
<dbReference type="SUPFAM" id="SSF53686">
    <property type="entry name" value="Tryptophan synthase beta subunit-like PLP-dependent enzymes"/>
    <property type="match status" value="1"/>
</dbReference>
<dbReference type="EMBL" id="JAQNDL010000001">
    <property type="protein sequence ID" value="MDC0718208.1"/>
    <property type="molecule type" value="Genomic_DNA"/>
</dbReference>
<dbReference type="InterPro" id="IPR050147">
    <property type="entry name" value="Ser/Thr_Dehydratase"/>
</dbReference>
<dbReference type="InterPro" id="IPR036052">
    <property type="entry name" value="TrpB-like_PALP_sf"/>
</dbReference>
<dbReference type="PANTHER" id="PTHR48078">
    <property type="entry name" value="THREONINE DEHYDRATASE, MITOCHONDRIAL-RELATED"/>
    <property type="match status" value="1"/>
</dbReference>
<dbReference type="PROSITE" id="PS00165">
    <property type="entry name" value="DEHYDRATASE_SER_THR"/>
    <property type="match status" value="1"/>
</dbReference>
<dbReference type="Gene3D" id="3.40.50.1100">
    <property type="match status" value="2"/>
</dbReference>
<organism evidence="5 6">
    <name type="scientific">Nannocystis bainbridge</name>
    <dbReference type="NCBI Taxonomy" id="2995303"/>
    <lineage>
        <taxon>Bacteria</taxon>
        <taxon>Pseudomonadati</taxon>
        <taxon>Myxococcota</taxon>
        <taxon>Polyangia</taxon>
        <taxon>Nannocystales</taxon>
        <taxon>Nannocystaceae</taxon>
        <taxon>Nannocystis</taxon>
    </lineage>
</organism>
<dbReference type="CDD" id="cd01562">
    <property type="entry name" value="Thr-dehyd"/>
    <property type="match status" value="1"/>
</dbReference>
<proteinExistence type="predicted"/>
<reference evidence="5 6" key="1">
    <citation type="submission" date="2022-11" db="EMBL/GenBank/DDBJ databases">
        <title>Minimal conservation of predation-associated metabolite biosynthetic gene clusters underscores biosynthetic potential of Myxococcota including descriptions for ten novel species: Archangium lansinium sp. nov., Myxococcus landrumus sp. nov., Nannocystis bai.</title>
        <authorList>
            <person name="Ahearne A."/>
            <person name="Stevens C."/>
            <person name="Dowd S."/>
        </authorList>
    </citation>
    <scope>NUCLEOTIDE SEQUENCE [LARGE SCALE GENOMIC DNA]</scope>
    <source>
        <strain evidence="5 6">BB15-2</strain>
    </source>
</reference>
<comment type="cofactor">
    <cofactor evidence="1">
        <name>pyridoxal 5'-phosphate</name>
        <dbReference type="ChEBI" id="CHEBI:597326"/>
    </cofactor>
</comment>
<comment type="caution">
    <text evidence="5">The sequence shown here is derived from an EMBL/GenBank/DDBJ whole genome shotgun (WGS) entry which is preliminary data.</text>
</comment>
<dbReference type="RefSeq" id="WP_272087256.1">
    <property type="nucleotide sequence ID" value="NZ_JAQNDL010000001.1"/>
</dbReference>
<dbReference type="PANTHER" id="PTHR48078:SF6">
    <property type="entry name" value="L-THREONINE DEHYDRATASE CATABOLIC TDCB"/>
    <property type="match status" value="1"/>
</dbReference>
<protein>
    <submittedName>
        <fullName evidence="5">Threonine/serine dehydratase</fullName>
    </submittedName>
</protein>
<sequence length="321" mass="32292">MSVDDVRAAAERLAGKVVRTPVLRSPALDALAGAELWLKAECLQRVGAFKARGALHAVGRLSPAARDRGVITYSSGNHAQAVALAAREFGVPATIAMPTDAPAVKVAGVRALGAEIVFAGTTSEERRAAALAVQARTGGAIVEPFDDPDVIAGQGTATLELVEEVAAHGSKLDAIVAPVGGGGLIAGACLVAEAADIAVYGAEPGTCNALARSLAAGERVGVPPGPTLADGLKPVRVGAHNFEIARRVVRGSFEVDDEALGRALVAVLLHAKVLVEPSGAAAVAATLSGALRGRRVGILLSGGNVEPDRVAALLTRHAGSV</sequence>
<dbReference type="Proteomes" id="UP001221686">
    <property type="component" value="Unassembled WGS sequence"/>
</dbReference>
<dbReference type="InterPro" id="IPR001926">
    <property type="entry name" value="TrpB-like_PALP"/>
</dbReference>
<evidence type="ECO:0000259" key="4">
    <source>
        <dbReference type="Pfam" id="PF00291"/>
    </source>
</evidence>
<dbReference type="InterPro" id="IPR000634">
    <property type="entry name" value="Ser/Thr_deHydtase_PyrdxlP-BS"/>
</dbReference>
<evidence type="ECO:0000313" key="5">
    <source>
        <dbReference type="EMBL" id="MDC0718208.1"/>
    </source>
</evidence>